<accession>A0A9D4ICS6</accession>
<name>A0A9D4ICS6_DREPO</name>
<proteinExistence type="predicted"/>
<protein>
    <submittedName>
        <fullName evidence="1">Uncharacterized protein</fullName>
    </submittedName>
</protein>
<keyword evidence="2" id="KW-1185">Reference proteome</keyword>
<gene>
    <name evidence="1" type="ORF">DPMN_170332</name>
</gene>
<dbReference type="Proteomes" id="UP000828390">
    <property type="component" value="Unassembled WGS sequence"/>
</dbReference>
<dbReference type="AlphaFoldDB" id="A0A9D4ICS6"/>
<reference evidence="1" key="1">
    <citation type="journal article" date="2019" name="bioRxiv">
        <title>The Genome of the Zebra Mussel, Dreissena polymorpha: A Resource for Invasive Species Research.</title>
        <authorList>
            <person name="McCartney M.A."/>
            <person name="Auch B."/>
            <person name="Kono T."/>
            <person name="Mallez S."/>
            <person name="Zhang Y."/>
            <person name="Obille A."/>
            <person name="Becker A."/>
            <person name="Abrahante J.E."/>
            <person name="Garbe J."/>
            <person name="Badalamenti J.P."/>
            <person name="Herman A."/>
            <person name="Mangelson H."/>
            <person name="Liachko I."/>
            <person name="Sullivan S."/>
            <person name="Sone E.D."/>
            <person name="Koren S."/>
            <person name="Silverstein K.A.T."/>
            <person name="Beckman K.B."/>
            <person name="Gohl D.M."/>
        </authorList>
    </citation>
    <scope>NUCLEOTIDE SEQUENCE</scope>
    <source>
        <strain evidence="1">Duluth1</strain>
        <tissue evidence="1">Whole animal</tissue>
    </source>
</reference>
<dbReference type="EMBL" id="JAIWYP010000009">
    <property type="protein sequence ID" value="KAH3769085.1"/>
    <property type="molecule type" value="Genomic_DNA"/>
</dbReference>
<reference evidence="1" key="2">
    <citation type="submission" date="2020-11" db="EMBL/GenBank/DDBJ databases">
        <authorList>
            <person name="McCartney M.A."/>
            <person name="Auch B."/>
            <person name="Kono T."/>
            <person name="Mallez S."/>
            <person name="Becker A."/>
            <person name="Gohl D.M."/>
            <person name="Silverstein K.A.T."/>
            <person name="Koren S."/>
            <person name="Bechman K.B."/>
            <person name="Herman A."/>
            <person name="Abrahante J.E."/>
            <person name="Garbe J."/>
        </authorList>
    </citation>
    <scope>NUCLEOTIDE SEQUENCE</scope>
    <source>
        <strain evidence="1">Duluth1</strain>
        <tissue evidence="1">Whole animal</tissue>
    </source>
</reference>
<sequence length="90" mass="10435">MVSWRNIQTNQGLVAGWTLFLNRHNIVIKKQSGELASVNGDTVTNWKSKIESVCEGYVQSDIFNMDETGLFFRDTKKTIYFKKGEILCWR</sequence>
<evidence type="ECO:0000313" key="2">
    <source>
        <dbReference type="Proteomes" id="UP000828390"/>
    </source>
</evidence>
<organism evidence="1 2">
    <name type="scientific">Dreissena polymorpha</name>
    <name type="common">Zebra mussel</name>
    <name type="synonym">Mytilus polymorpha</name>
    <dbReference type="NCBI Taxonomy" id="45954"/>
    <lineage>
        <taxon>Eukaryota</taxon>
        <taxon>Metazoa</taxon>
        <taxon>Spiralia</taxon>
        <taxon>Lophotrochozoa</taxon>
        <taxon>Mollusca</taxon>
        <taxon>Bivalvia</taxon>
        <taxon>Autobranchia</taxon>
        <taxon>Heteroconchia</taxon>
        <taxon>Euheterodonta</taxon>
        <taxon>Imparidentia</taxon>
        <taxon>Neoheterodontei</taxon>
        <taxon>Myida</taxon>
        <taxon>Dreissenoidea</taxon>
        <taxon>Dreissenidae</taxon>
        <taxon>Dreissena</taxon>
    </lineage>
</organism>
<comment type="caution">
    <text evidence="1">The sequence shown here is derived from an EMBL/GenBank/DDBJ whole genome shotgun (WGS) entry which is preliminary data.</text>
</comment>
<evidence type="ECO:0000313" key="1">
    <source>
        <dbReference type="EMBL" id="KAH3769085.1"/>
    </source>
</evidence>